<dbReference type="SUPFAM" id="SSF89733">
    <property type="entry name" value="L-sulfolactate dehydrogenase-like"/>
    <property type="match status" value="1"/>
</dbReference>
<keyword evidence="2" id="KW-0560">Oxidoreductase</keyword>
<dbReference type="Proteomes" id="UP000216020">
    <property type="component" value="Unassembled WGS sequence"/>
</dbReference>
<evidence type="ECO:0000313" key="3">
    <source>
        <dbReference type="EMBL" id="OZI31010.1"/>
    </source>
</evidence>
<protein>
    <recommendedName>
        <fullName evidence="5">Lactate dehydrogenase</fullName>
    </recommendedName>
</protein>
<dbReference type="GO" id="GO:0016491">
    <property type="term" value="F:oxidoreductase activity"/>
    <property type="evidence" value="ECO:0007669"/>
    <property type="project" value="UniProtKB-KW"/>
</dbReference>
<dbReference type="InterPro" id="IPR036111">
    <property type="entry name" value="Mal/L-sulfo/L-lacto_DH-like_sf"/>
</dbReference>
<dbReference type="Pfam" id="PF02615">
    <property type="entry name" value="Ldh_2"/>
    <property type="match status" value="1"/>
</dbReference>
<comment type="similarity">
    <text evidence="1">Belongs to the LDH2/MDH2 oxidoreductase family.</text>
</comment>
<dbReference type="OrthoDB" id="924592at2"/>
<dbReference type="PANTHER" id="PTHR11091:SF0">
    <property type="entry name" value="MALATE DEHYDROGENASE"/>
    <property type="match status" value="1"/>
</dbReference>
<gene>
    <name evidence="3" type="ORF">CAL29_23975</name>
</gene>
<evidence type="ECO:0000313" key="4">
    <source>
        <dbReference type="Proteomes" id="UP000216020"/>
    </source>
</evidence>
<comment type="caution">
    <text evidence="3">The sequence shown here is derived from an EMBL/GenBank/DDBJ whole genome shotgun (WGS) entry which is preliminary data.</text>
</comment>
<accession>A0A261S2J9</accession>
<dbReference type="InterPro" id="IPR003767">
    <property type="entry name" value="Malate/L-lactate_DH-like"/>
</dbReference>
<keyword evidence="4" id="KW-1185">Reference proteome</keyword>
<dbReference type="InterPro" id="IPR043143">
    <property type="entry name" value="Mal/L-sulf/L-lact_DH-like_NADP"/>
</dbReference>
<dbReference type="RefSeq" id="WP_094855426.1">
    <property type="nucleotide sequence ID" value="NZ_NEVM01000005.1"/>
</dbReference>
<proteinExistence type="inferred from homology"/>
<reference evidence="4" key="1">
    <citation type="submission" date="2017-05" db="EMBL/GenBank/DDBJ databases">
        <title>Complete and WGS of Bordetella genogroups.</title>
        <authorList>
            <person name="Spilker T."/>
            <person name="Lipuma J."/>
        </authorList>
    </citation>
    <scope>NUCLEOTIDE SEQUENCE [LARGE SCALE GENOMIC DNA]</scope>
    <source>
        <strain evidence="4">AU16122</strain>
    </source>
</reference>
<dbReference type="AlphaFoldDB" id="A0A261S2J9"/>
<organism evidence="3 4">
    <name type="scientific">Bordetella genomosp. 10</name>
    <dbReference type="NCBI Taxonomy" id="1416804"/>
    <lineage>
        <taxon>Bacteria</taxon>
        <taxon>Pseudomonadati</taxon>
        <taxon>Pseudomonadota</taxon>
        <taxon>Betaproteobacteria</taxon>
        <taxon>Burkholderiales</taxon>
        <taxon>Alcaligenaceae</taxon>
        <taxon>Bordetella</taxon>
    </lineage>
</organism>
<dbReference type="Gene3D" id="3.30.1370.60">
    <property type="entry name" value="Hypothetical oxidoreductase yiak, domain 2"/>
    <property type="match status" value="1"/>
</dbReference>
<dbReference type="Gene3D" id="1.10.1530.10">
    <property type="match status" value="1"/>
</dbReference>
<evidence type="ECO:0008006" key="5">
    <source>
        <dbReference type="Google" id="ProtNLM"/>
    </source>
</evidence>
<dbReference type="PANTHER" id="PTHR11091">
    <property type="entry name" value="OXIDOREDUCTASE-RELATED"/>
    <property type="match status" value="1"/>
</dbReference>
<dbReference type="InterPro" id="IPR043144">
    <property type="entry name" value="Mal/L-sulf/L-lact_DH-like_ah"/>
</dbReference>
<sequence length="355" mass="36830">MSFIHANHAVAAATVLLQRGGLGADMAGAVARRLVQGQLLGRHTHGLAMLPTYLERLADGRIAREGRIETLSDQGGSFSWRVDRLPGAWVMDRMLAQAVTRAARHAVVTATVAGCSHIGALQAYLADLVSRELLGLLMVTDPGVASVAPPGGIDPVITSNPVALCIPTERAPLLIDQSTSMLSNGAVVAALAAGKALPGPWLLDNQGRATDDPAAVNTDPPGTLLPVGGLEFGYKGFGFGLMVEAFALALSGFGRDQARERGAQGVFLLIVDPGRFGDGKAAFLRAMSALVDQCEASRPIPGGAGVRLPGEAALRAQARQLRDGLDLSAELLSRLDACARRLGLDSFSAAAPVVE</sequence>
<evidence type="ECO:0000256" key="2">
    <source>
        <dbReference type="ARBA" id="ARBA00023002"/>
    </source>
</evidence>
<evidence type="ECO:0000256" key="1">
    <source>
        <dbReference type="ARBA" id="ARBA00006056"/>
    </source>
</evidence>
<name>A0A261S2J9_9BORD</name>
<dbReference type="EMBL" id="NEVM01000005">
    <property type="protein sequence ID" value="OZI31010.1"/>
    <property type="molecule type" value="Genomic_DNA"/>
</dbReference>